<reference evidence="3" key="1">
    <citation type="submission" date="2022-11" db="UniProtKB">
        <authorList>
            <consortium name="WormBaseParasite"/>
        </authorList>
    </citation>
    <scope>IDENTIFICATION</scope>
</reference>
<accession>A0A915K8Q8</accession>
<evidence type="ECO:0000256" key="1">
    <source>
        <dbReference type="SAM" id="MobiDB-lite"/>
    </source>
</evidence>
<evidence type="ECO:0000313" key="2">
    <source>
        <dbReference type="Proteomes" id="UP000887565"/>
    </source>
</evidence>
<dbReference type="WBParaSite" id="nRc.2.0.1.t35117-RA">
    <property type="protein sequence ID" value="nRc.2.0.1.t35117-RA"/>
    <property type="gene ID" value="nRc.2.0.1.g35117"/>
</dbReference>
<name>A0A915K8Q8_ROMCU</name>
<feature type="compositionally biased region" description="Basic residues" evidence="1">
    <location>
        <begin position="8"/>
        <end position="18"/>
    </location>
</feature>
<evidence type="ECO:0000313" key="3">
    <source>
        <dbReference type="WBParaSite" id="nRc.2.0.1.t35117-RA"/>
    </source>
</evidence>
<protein>
    <submittedName>
        <fullName evidence="3">Uncharacterized protein</fullName>
    </submittedName>
</protein>
<keyword evidence="2" id="KW-1185">Reference proteome</keyword>
<dbReference type="AlphaFoldDB" id="A0A915K8Q8"/>
<organism evidence="2 3">
    <name type="scientific">Romanomermis culicivorax</name>
    <name type="common">Nematode worm</name>
    <dbReference type="NCBI Taxonomy" id="13658"/>
    <lineage>
        <taxon>Eukaryota</taxon>
        <taxon>Metazoa</taxon>
        <taxon>Ecdysozoa</taxon>
        <taxon>Nematoda</taxon>
        <taxon>Enoplea</taxon>
        <taxon>Dorylaimia</taxon>
        <taxon>Mermithida</taxon>
        <taxon>Mermithoidea</taxon>
        <taxon>Mermithidae</taxon>
        <taxon>Romanomermis</taxon>
    </lineage>
</organism>
<proteinExistence type="predicted"/>
<feature type="region of interest" description="Disordered" evidence="1">
    <location>
        <begin position="1"/>
        <end position="22"/>
    </location>
</feature>
<dbReference type="Proteomes" id="UP000887565">
    <property type="component" value="Unplaced"/>
</dbReference>
<sequence length="41" mass="4961">MIPSLMVRKPKKMRQKCRAHAERRISRRVLSIDMQHQIFPS</sequence>